<evidence type="ECO:0000313" key="2">
    <source>
        <dbReference type="EMBL" id="MFB2838855.1"/>
    </source>
</evidence>
<reference evidence="2 3" key="1">
    <citation type="submission" date="2024-09" db="EMBL/GenBank/DDBJ databases">
        <title>Floridaenema gen nov. (Aerosakkonemataceae, Aerosakkonematales ord. nov., Cyanobacteria) from benthic tropical and subtropical fresh waters, with the description of four new species.</title>
        <authorList>
            <person name="Moretto J.A."/>
            <person name="Berthold D.E."/>
            <person name="Lefler F.W."/>
            <person name="Huang I.-S."/>
            <person name="Laughinghouse H. IV."/>
        </authorList>
    </citation>
    <scope>NUCLEOTIDE SEQUENCE [LARGE SCALE GENOMIC DNA]</scope>
    <source>
        <strain evidence="2 3">BLCC-F167</strain>
    </source>
</reference>
<proteinExistence type="predicted"/>
<accession>A0ABV4WUR2</accession>
<dbReference type="RefSeq" id="WP_413281154.1">
    <property type="nucleotide sequence ID" value="NZ_JBHFNT010000279.1"/>
</dbReference>
<evidence type="ECO:0000313" key="3">
    <source>
        <dbReference type="Proteomes" id="UP001576780"/>
    </source>
</evidence>
<dbReference type="Pfam" id="PF14261">
    <property type="entry name" value="DUF4351"/>
    <property type="match status" value="1"/>
</dbReference>
<comment type="caution">
    <text evidence="2">The sequence shown here is derived from an EMBL/GenBank/DDBJ whole genome shotgun (WGS) entry which is preliminary data.</text>
</comment>
<keyword evidence="3" id="KW-1185">Reference proteome</keyword>
<protein>
    <submittedName>
        <fullName evidence="2">DUF4351 domain-containing protein</fullName>
    </submittedName>
</protein>
<feature type="domain" description="DUF4351" evidence="1">
    <location>
        <begin position="14"/>
        <end position="41"/>
    </location>
</feature>
<organism evidence="2 3">
    <name type="scientific">Floridaenema evergladense BLCC-F167</name>
    <dbReference type="NCBI Taxonomy" id="3153639"/>
    <lineage>
        <taxon>Bacteria</taxon>
        <taxon>Bacillati</taxon>
        <taxon>Cyanobacteriota</taxon>
        <taxon>Cyanophyceae</taxon>
        <taxon>Oscillatoriophycideae</taxon>
        <taxon>Aerosakkonematales</taxon>
        <taxon>Aerosakkonemataceae</taxon>
        <taxon>Floridanema</taxon>
        <taxon>Floridanema evergladense</taxon>
    </lineage>
</organism>
<dbReference type="Proteomes" id="UP001576780">
    <property type="component" value="Unassembled WGS sequence"/>
</dbReference>
<dbReference type="InterPro" id="IPR025587">
    <property type="entry name" value="DUF4351"/>
</dbReference>
<gene>
    <name evidence="2" type="ORF">ACE1CA_30575</name>
</gene>
<sequence length="46" mass="5427">MNLEESRVYREAKENLLLSVLEDLSEAFLNFSSRDDLSAWLEAHRE</sequence>
<name>A0ABV4WUR2_9CYAN</name>
<dbReference type="EMBL" id="JBHFNT010000279">
    <property type="protein sequence ID" value="MFB2838855.1"/>
    <property type="molecule type" value="Genomic_DNA"/>
</dbReference>
<evidence type="ECO:0000259" key="1">
    <source>
        <dbReference type="Pfam" id="PF14261"/>
    </source>
</evidence>